<dbReference type="EMBL" id="VEWN01000001">
    <property type="protein sequence ID" value="KAA1058184.1"/>
    <property type="molecule type" value="Genomic_DNA"/>
</dbReference>
<organism evidence="1 2">
    <name type="scientific">Azospirillum argentinense</name>
    <dbReference type="NCBI Taxonomy" id="2970906"/>
    <lineage>
        <taxon>Bacteria</taxon>
        <taxon>Pseudomonadati</taxon>
        <taxon>Pseudomonadota</taxon>
        <taxon>Alphaproteobacteria</taxon>
        <taxon>Rhodospirillales</taxon>
        <taxon>Azospirillaceae</taxon>
        <taxon>Azospirillum</taxon>
    </lineage>
</organism>
<protein>
    <submittedName>
        <fullName evidence="1">Uncharacterized protein</fullName>
    </submittedName>
</protein>
<proteinExistence type="predicted"/>
<comment type="caution">
    <text evidence="1">The sequence shown here is derived from an EMBL/GenBank/DDBJ whole genome shotgun (WGS) entry which is preliminary data.</text>
</comment>
<dbReference type="AlphaFoldDB" id="A0A5B0L4H2"/>
<reference evidence="1 2" key="1">
    <citation type="submission" date="2019-07" db="EMBL/GenBank/DDBJ databases">
        <title>Genome sequencing of the stress-tolerant strain Azospirillum brasilense Az19.</title>
        <authorList>
            <person name="Maroniche G.A."/>
            <person name="Garcia J.E."/>
            <person name="Pagnussat L."/>
            <person name="Amenta M."/>
            <person name="Creus C.M."/>
        </authorList>
    </citation>
    <scope>NUCLEOTIDE SEQUENCE [LARGE SCALE GENOMIC DNA]</scope>
    <source>
        <strain evidence="1 2">Az19</strain>
    </source>
</reference>
<evidence type="ECO:0000313" key="1">
    <source>
        <dbReference type="EMBL" id="KAA1058184.1"/>
    </source>
</evidence>
<accession>A0A5B0L4H2</accession>
<name>A0A5B0L4H2_9PROT</name>
<dbReference type="Proteomes" id="UP000325333">
    <property type="component" value="Unassembled WGS sequence"/>
</dbReference>
<sequence length="39" mass="4137">MNHGDVFHHHSDAVPRVHTPGRVRAIAAASAGLTAILPR</sequence>
<gene>
    <name evidence="1" type="ORF">FH063_000384</name>
</gene>
<evidence type="ECO:0000313" key="2">
    <source>
        <dbReference type="Proteomes" id="UP000325333"/>
    </source>
</evidence>